<gene>
    <name evidence="1" type="ORF">GCM10022223_23130</name>
</gene>
<protein>
    <submittedName>
        <fullName evidence="1">Uncharacterized protein</fullName>
    </submittedName>
</protein>
<keyword evidence="2" id="KW-1185">Reference proteome</keyword>
<reference evidence="2" key="1">
    <citation type="journal article" date="2019" name="Int. J. Syst. Evol. Microbiol.">
        <title>The Global Catalogue of Microorganisms (GCM) 10K type strain sequencing project: providing services to taxonomists for standard genome sequencing and annotation.</title>
        <authorList>
            <consortium name="The Broad Institute Genomics Platform"/>
            <consortium name="The Broad Institute Genome Sequencing Center for Infectious Disease"/>
            <person name="Wu L."/>
            <person name="Ma J."/>
        </authorList>
    </citation>
    <scope>NUCLEOTIDE SEQUENCE [LARGE SCALE GENOMIC DNA]</scope>
    <source>
        <strain evidence="2">JCM 16902</strain>
    </source>
</reference>
<evidence type="ECO:0000313" key="1">
    <source>
        <dbReference type="EMBL" id="GAA3606601.1"/>
    </source>
</evidence>
<organism evidence="1 2">
    <name type="scientific">Kineosporia mesophila</name>
    <dbReference type="NCBI Taxonomy" id="566012"/>
    <lineage>
        <taxon>Bacteria</taxon>
        <taxon>Bacillati</taxon>
        <taxon>Actinomycetota</taxon>
        <taxon>Actinomycetes</taxon>
        <taxon>Kineosporiales</taxon>
        <taxon>Kineosporiaceae</taxon>
        <taxon>Kineosporia</taxon>
    </lineage>
</organism>
<dbReference type="Proteomes" id="UP001501074">
    <property type="component" value="Unassembled WGS sequence"/>
</dbReference>
<name>A0ABP6ZE06_9ACTN</name>
<dbReference type="RefSeq" id="WP_269326921.1">
    <property type="nucleotide sequence ID" value="NZ_BAAAZO010000003.1"/>
</dbReference>
<dbReference type="EMBL" id="BAAAZO010000003">
    <property type="protein sequence ID" value="GAA3606601.1"/>
    <property type="molecule type" value="Genomic_DNA"/>
</dbReference>
<comment type="caution">
    <text evidence="1">The sequence shown here is derived from an EMBL/GenBank/DDBJ whole genome shotgun (WGS) entry which is preliminary data.</text>
</comment>
<sequence length="44" mass="4745">MLSDDSLIENADRLGREVFGPELTARATSSSFMGEVRGAGAFWP</sequence>
<accession>A0ABP6ZE06</accession>
<proteinExistence type="predicted"/>
<evidence type="ECO:0000313" key="2">
    <source>
        <dbReference type="Proteomes" id="UP001501074"/>
    </source>
</evidence>